<gene>
    <name evidence="4" type="ORF">BALG_00089</name>
</gene>
<dbReference type="FunFam" id="1.20.200.10:FF:000001">
    <property type="entry name" value="Fumarate hydratase, mitochondrial"/>
    <property type="match status" value="1"/>
</dbReference>
<dbReference type="PANTHER" id="PTHR42696">
    <property type="entry name" value="ASPARTATE AMMONIA-LYASE"/>
    <property type="match status" value="1"/>
</dbReference>
<dbReference type="InterPro" id="IPR020557">
    <property type="entry name" value="Fumarate_lyase_CS"/>
</dbReference>
<name>A0A0E1WYT1_9HYPH</name>
<dbReference type="Gene3D" id="1.20.200.10">
    <property type="entry name" value="Fumarase/aspartase (Central domain)"/>
    <property type="match status" value="1"/>
</dbReference>
<dbReference type="GO" id="GO:0008797">
    <property type="term" value="F:aspartate ammonia-lyase activity"/>
    <property type="evidence" value="ECO:0007669"/>
    <property type="project" value="TreeGrafter"/>
</dbReference>
<dbReference type="InterPro" id="IPR008948">
    <property type="entry name" value="L-Aspartase-like"/>
</dbReference>
<dbReference type="PANTHER" id="PTHR42696:SF2">
    <property type="entry name" value="ASPARTATE AMMONIA-LYASE"/>
    <property type="match status" value="1"/>
</dbReference>
<dbReference type="Pfam" id="PF00206">
    <property type="entry name" value="Lyase_1"/>
    <property type="match status" value="1"/>
</dbReference>
<protein>
    <submittedName>
        <fullName evidence="4">Aspartate ammonia-lyase</fullName>
    </submittedName>
</protein>
<dbReference type="GeneID" id="55591541"/>
<accession>A0A0E1WYT1</accession>
<evidence type="ECO:0000256" key="1">
    <source>
        <dbReference type="ARBA" id="ARBA00023239"/>
    </source>
</evidence>
<dbReference type="FunFam" id="1.10.275.10:FF:000001">
    <property type="entry name" value="Fumarate hydratase, mitochondrial"/>
    <property type="match status" value="1"/>
</dbReference>
<evidence type="ECO:0000259" key="3">
    <source>
        <dbReference type="Pfam" id="PF10415"/>
    </source>
</evidence>
<keyword evidence="1 4" id="KW-0456">Lyase</keyword>
<dbReference type="AlphaFoldDB" id="A0A0E1WYT1"/>
<sequence>MTTLENIHPLTRREQDSLGERDIPMDAYFGIQTLRAVENFSLSDVALNHIPALVRALAMVKKAAATANYKLRQLPEPKYAAIVAACDDIIDGLLMEQFVVDVFQGGAGTSSNMNANEVIANRALEHLGRPRGDYQTIHPNDDVNMSQSTNDVYPTAVRLALLLSQNQVQTALHRLIAAFEAKGREFATVIKIGRTQLQDAVPITLGQEFEAFAATLREDTARLEEVAALFREVNLGGTAIGTRINASHAYAEQAIAELSQISGIELKAAGNLVEASWDTGAFVTFSGILRRIAVKLSKIANDLRLLSSGPRSGLGEIRLPAVQPGSSIMPGKVNPVIPESVNQVCYQVIGNDLTVTMAAESGQLQLNAFEPLIVYNILSSMRLLGRAMTNLAERCVDGIEANVERCRAGAEESISLATALVPVVGYARAAEIAKQALASGQTVMEVAISKGLDASALTIMLDPLRMAFPPETHDKEAHHASVG</sequence>
<evidence type="ECO:0000313" key="4">
    <source>
        <dbReference type="EMBL" id="EEZ29970.1"/>
    </source>
</evidence>
<feature type="domain" description="Fumarate lyase N-terminal" evidence="2">
    <location>
        <begin position="19"/>
        <end position="350"/>
    </location>
</feature>
<evidence type="ECO:0000259" key="2">
    <source>
        <dbReference type="Pfam" id="PF00206"/>
    </source>
</evidence>
<reference evidence="4" key="1">
    <citation type="submission" date="2009-01" db="EMBL/GenBank/DDBJ databases">
        <title>The Genome Sequence of Brucella pinnipedialis M292/94/1.</title>
        <authorList>
            <consortium name="The Broad Institute Genome Sequencing Platform"/>
            <person name="Ward D."/>
            <person name="Young S.K."/>
            <person name="Kodira C.D."/>
            <person name="Zeng Q."/>
            <person name="Koehrsen M."/>
            <person name="Alvarado L."/>
            <person name="Berlin A."/>
            <person name="Borenstein D."/>
            <person name="Chen Z."/>
            <person name="Engels R."/>
            <person name="Freedman E."/>
            <person name="Gellesch M."/>
            <person name="Goldberg J."/>
            <person name="Griggs A."/>
            <person name="Gujja S."/>
            <person name="Heiman D."/>
            <person name="Hepburn T."/>
            <person name="Howarth C."/>
            <person name="Jen D."/>
            <person name="Larson L."/>
            <person name="Lewis B."/>
            <person name="Mehta T."/>
            <person name="Park D."/>
            <person name="Pearson M."/>
            <person name="Roberts A."/>
            <person name="Saif S."/>
            <person name="Shea T."/>
            <person name="Shenoy N."/>
            <person name="Sisk P."/>
            <person name="Stolte C."/>
            <person name="Sykes S."/>
            <person name="Walk T."/>
            <person name="White J."/>
            <person name="Yandava C."/>
            <person name="Whatmore A.M."/>
            <person name="Perrett L.L."/>
            <person name="O'Callaghan D."/>
            <person name="Nusbaum C."/>
            <person name="Galagan J."/>
            <person name="Birren B."/>
        </authorList>
    </citation>
    <scope>NUCLEOTIDE SEQUENCE [LARGE SCALE GENOMIC DNA]</scope>
    <source>
        <strain evidence="4">M292/94/1</strain>
    </source>
</reference>
<dbReference type="Pfam" id="PF10415">
    <property type="entry name" value="FumaraseC_C"/>
    <property type="match status" value="1"/>
</dbReference>
<dbReference type="GO" id="GO:0006531">
    <property type="term" value="P:aspartate metabolic process"/>
    <property type="evidence" value="ECO:0007669"/>
    <property type="project" value="TreeGrafter"/>
</dbReference>
<dbReference type="GO" id="GO:0006099">
    <property type="term" value="P:tricarboxylic acid cycle"/>
    <property type="evidence" value="ECO:0007669"/>
    <property type="project" value="InterPro"/>
</dbReference>
<dbReference type="Gene3D" id="1.10.275.10">
    <property type="entry name" value="Fumarase/aspartase (N-terminal domain)"/>
    <property type="match status" value="1"/>
</dbReference>
<dbReference type="Proteomes" id="UP000004659">
    <property type="component" value="Unassembled WGS sequence"/>
</dbReference>
<dbReference type="GO" id="GO:0005829">
    <property type="term" value="C:cytosol"/>
    <property type="evidence" value="ECO:0007669"/>
    <property type="project" value="TreeGrafter"/>
</dbReference>
<proteinExistence type="predicted"/>
<dbReference type="PRINTS" id="PR00149">
    <property type="entry name" value="FUMRATELYASE"/>
</dbReference>
<dbReference type="HOGENOM" id="CLU_021594_4_1_5"/>
<dbReference type="NCBIfam" id="NF008909">
    <property type="entry name" value="PRK12273.1"/>
    <property type="match status" value="1"/>
</dbReference>
<dbReference type="SUPFAM" id="SSF48557">
    <property type="entry name" value="L-aspartase-like"/>
    <property type="match status" value="1"/>
</dbReference>
<dbReference type="PROSITE" id="PS00163">
    <property type="entry name" value="FUMARATE_LYASES"/>
    <property type="match status" value="1"/>
</dbReference>
<feature type="domain" description="Fumarase C C-terminal" evidence="3">
    <location>
        <begin position="416"/>
        <end position="466"/>
    </location>
</feature>
<dbReference type="InterPro" id="IPR022761">
    <property type="entry name" value="Fumarate_lyase_N"/>
</dbReference>
<dbReference type="RefSeq" id="WP_004689286.1">
    <property type="nucleotide sequence ID" value="NZ_EQ999546.1"/>
</dbReference>
<dbReference type="EMBL" id="EQ999546">
    <property type="protein sequence ID" value="EEZ29970.1"/>
    <property type="molecule type" value="Genomic_DNA"/>
</dbReference>
<organism evidence="4">
    <name type="scientific">Brucella pinnipedialis M292/94/1</name>
    <dbReference type="NCBI Taxonomy" id="520462"/>
    <lineage>
        <taxon>Bacteria</taxon>
        <taxon>Pseudomonadati</taxon>
        <taxon>Pseudomonadota</taxon>
        <taxon>Alphaproteobacteria</taxon>
        <taxon>Hyphomicrobiales</taxon>
        <taxon>Brucellaceae</taxon>
        <taxon>Brucella/Ochrobactrum group</taxon>
        <taxon>Brucella</taxon>
    </lineage>
</organism>
<dbReference type="InterPro" id="IPR051546">
    <property type="entry name" value="Aspartate_Ammonia-Lyase"/>
</dbReference>
<dbReference type="CDD" id="cd01357">
    <property type="entry name" value="Aspartase"/>
    <property type="match status" value="1"/>
</dbReference>
<dbReference type="InterPro" id="IPR018951">
    <property type="entry name" value="Fumarase_C_C"/>
</dbReference>
<dbReference type="InterPro" id="IPR000362">
    <property type="entry name" value="Fumarate_lyase_fam"/>
</dbReference>
<dbReference type="InterPro" id="IPR024083">
    <property type="entry name" value="Fumarase/histidase_N"/>
</dbReference>
<dbReference type="Gene3D" id="1.10.40.30">
    <property type="entry name" value="Fumarase/aspartase (C-terminal domain)"/>
    <property type="match status" value="1"/>
</dbReference>